<dbReference type="AlphaFoldDB" id="A0A9J6D928"/>
<accession>A0A9J6D928</accession>
<keyword evidence="2" id="KW-1185">Reference proteome</keyword>
<name>A0A9J6D928_RHIMP</name>
<dbReference type="VEuPathDB" id="VectorBase:LOC119172983"/>
<reference evidence="1" key="2">
    <citation type="submission" date="2021-09" db="EMBL/GenBank/DDBJ databases">
        <authorList>
            <person name="Jia N."/>
            <person name="Wang J."/>
            <person name="Shi W."/>
            <person name="Du L."/>
            <person name="Sun Y."/>
            <person name="Zhan W."/>
            <person name="Jiang J."/>
            <person name="Wang Q."/>
            <person name="Zhang B."/>
            <person name="Ji P."/>
            <person name="Sakyi L.B."/>
            <person name="Cui X."/>
            <person name="Yuan T."/>
            <person name="Jiang B."/>
            <person name="Yang W."/>
            <person name="Lam T.T.-Y."/>
            <person name="Chang Q."/>
            <person name="Ding S."/>
            <person name="Wang X."/>
            <person name="Zhu J."/>
            <person name="Ruan X."/>
            <person name="Zhao L."/>
            <person name="Wei J."/>
            <person name="Que T."/>
            <person name="Du C."/>
            <person name="Cheng J."/>
            <person name="Dai P."/>
            <person name="Han X."/>
            <person name="Huang E."/>
            <person name="Gao Y."/>
            <person name="Liu J."/>
            <person name="Shao H."/>
            <person name="Ye R."/>
            <person name="Li L."/>
            <person name="Wei W."/>
            <person name="Wang X."/>
            <person name="Wang C."/>
            <person name="Huo Q."/>
            <person name="Li W."/>
            <person name="Guo W."/>
            <person name="Chen H."/>
            <person name="Chen S."/>
            <person name="Zhou L."/>
            <person name="Zhou L."/>
            <person name="Ni X."/>
            <person name="Tian J."/>
            <person name="Zhou Y."/>
            <person name="Sheng Y."/>
            <person name="Liu T."/>
            <person name="Pan Y."/>
            <person name="Xia L."/>
            <person name="Li J."/>
            <person name="Zhao F."/>
            <person name="Cao W."/>
        </authorList>
    </citation>
    <scope>NUCLEOTIDE SEQUENCE</scope>
    <source>
        <strain evidence="1">Rmic-2018</strain>
        <tissue evidence="1">Larvae</tissue>
    </source>
</reference>
<proteinExistence type="predicted"/>
<evidence type="ECO:0000313" key="2">
    <source>
        <dbReference type="Proteomes" id="UP000821866"/>
    </source>
</evidence>
<dbReference type="Proteomes" id="UP000821866">
    <property type="component" value="Chromosome 8"/>
</dbReference>
<dbReference type="EMBL" id="JABSTU010000010">
    <property type="protein sequence ID" value="KAH8018457.1"/>
    <property type="molecule type" value="Genomic_DNA"/>
</dbReference>
<evidence type="ECO:0008006" key="3">
    <source>
        <dbReference type="Google" id="ProtNLM"/>
    </source>
</evidence>
<sequence>MAPRVHIEDQRYVARLFVQGGPQREITQRTGRLKKVFARIIHAFREDGPLEDDKWSRRPRVKTHATNILIVATAVVDLFLSAKKIRDELSSNKYYYKGSEPTTEGDRGLQFAGLQKPFLSERQRQQHLDFVFNQQN</sequence>
<gene>
    <name evidence="1" type="ORF">HPB51_006989</name>
</gene>
<protein>
    <recommendedName>
        <fullName evidence="3">Tick transposon</fullName>
    </recommendedName>
</protein>
<evidence type="ECO:0000313" key="1">
    <source>
        <dbReference type="EMBL" id="KAH8018457.1"/>
    </source>
</evidence>
<comment type="caution">
    <text evidence="1">The sequence shown here is derived from an EMBL/GenBank/DDBJ whole genome shotgun (WGS) entry which is preliminary data.</text>
</comment>
<organism evidence="1 2">
    <name type="scientific">Rhipicephalus microplus</name>
    <name type="common">Cattle tick</name>
    <name type="synonym">Boophilus microplus</name>
    <dbReference type="NCBI Taxonomy" id="6941"/>
    <lineage>
        <taxon>Eukaryota</taxon>
        <taxon>Metazoa</taxon>
        <taxon>Ecdysozoa</taxon>
        <taxon>Arthropoda</taxon>
        <taxon>Chelicerata</taxon>
        <taxon>Arachnida</taxon>
        <taxon>Acari</taxon>
        <taxon>Parasitiformes</taxon>
        <taxon>Ixodida</taxon>
        <taxon>Ixodoidea</taxon>
        <taxon>Ixodidae</taxon>
        <taxon>Rhipicephalinae</taxon>
        <taxon>Rhipicephalus</taxon>
        <taxon>Boophilus</taxon>
    </lineage>
</organism>
<reference evidence="1" key="1">
    <citation type="journal article" date="2020" name="Cell">
        <title>Large-Scale Comparative Analyses of Tick Genomes Elucidate Their Genetic Diversity and Vector Capacities.</title>
        <authorList>
            <consortium name="Tick Genome and Microbiome Consortium (TIGMIC)"/>
            <person name="Jia N."/>
            <person name="Wang J."/>
            <person name="Shi W."/>
            <person name="Du L."/>
            <person name="Sun Y."/>
            <person name="Zhan W."/>
            <person name="Jiang J.F."/>
            <person name="Wang Q."/>
            <person name="Zhang B."/>
            <person name="Ji P."/>
            <person name="Bell-Sakyi L."/>
            <person name="Cui X.M."/>
            <person name="Yuan T.T."/>
            <person name="Jiang B.G."/>
            <person name="Yang W.F."/>
            <person name="Lam T.T."/>
            <person name="Chang Q.C."/>
            <person name="Ding S.J."/>
            <person name="Wang X.J."/>
            <person name="Zhu J.G."/>
            <person name="Ruan X.D."/>
            <person name="Zhao L."/>
            <person name="Wei J.T."/>
            <person name="Ye R.Z."/>
            <person name="Que T.C."/>
            <person name="Du C.H."/>
            <person name="Zhou Y.H."/>
            <person name="Cheng J.X."/>
            <person name="Dai P.F."/>
            <person name="Guo W.B."/>
            <person name="Han X.H."/>
            <person name="Huang E.J."/>
            <person name="Li L.F."/>
            <person name="Wei W."/>
            <person name="Gao Y.C."/>
            <person name="Liu J.Z."/>
            <person name="Shao H.Z."/>
            <person name="Wang X."/>
            <person name="Wang C.C."/>
            <person name="Yang T.C."/>
            <person name="Huo Q.B."/>
            <person name="Li W."/>
            <person name="Chen H.Y."/>
            <person name="Chen S.E."/>
            <person name="Zhou L.G."/>
            <person name="Ni X.B."/>
            <person name="Tian J.H."/>
            <person name="Sheng Y."/>
            <person name="Liu T."/>
            <person name="Pan Y.S."/>
            <person name="Xia L.Y."/>
            <person name="Li J."/>
            <person name="Zhao F."/>
            <person name="Cao W.C."/>
        </authorList>
    </citation>
    <scope>NUCLEOTIDE SEQUENCE</scope>
    <source>
        <strain evidence="1">Rmic-2018</strain>
    </source>
</reference>